<protein>
    <submittedName>
        <fullName evidence="1">Uncharacterized protein</fullName>
    </submittedName>
</protein>
<evidence type="ECO:0000313" key="2">
    <source>
        <dbReference type="Proteomes" id="UP000265703"/>
    </source>
</evidence>
<dbReference type="AlphaFoldDB" id="A0A397S8B1"/>
<reference evidence="1 2" key="1">
    <citation type="submission" date="2018-06" db="EMBL/GenBank/DDBJ databases">
        <title>Comparative genomics reveals the genomic features of Rhizophagus irregularis, R. cerebriforme, R. diaphanum and Gigaspora rosea, and their symbiotic lifestyle signature.</title>
        <authorList>
            <person name="Morin E."/>
            <person name="San Clemente H."/>
            <person name="Chen E.C.H."/>
            <person name="De La Providencia I."/>
            <person name="Hainaut M."/>
            <person name="Kuo A."/>
            <person name="Kohler A."/>
            <person name="Murat C."/>
            <person name="Tang N."/>
            <person name="Roy S."/>
            <person name="Loubradou J."/>
            <person name="Henrissat B."/>
            <person name="Grigoriev I.V."/>
            <person name="Corradi N."/>
            <person name="Roux C."/>
            <person name="Martin F.M."/>
        </authorList>
    </citation>
    <scope>NUCLEOTIDE SEQUENCE [LARGE SCALE GENOMIC DNA]</scope>
    <source>
        <strain evidence="1 2">DAOM 227022</strain>
    </source>
</reference>
<accession>A0A397S8B1</accession>
<proteinExistence type="predicted"/>
<evidence type="ECO:0000313" key="1">
    <source>
        <dbReference type="EMBL" id="RIA80535.1"/>
    </source>
</evidence>
<organism evidence="1 2">
    <name type="scientific">Glomus cerebriforme</name>
    <dbReference type="NCBI Taxonomy" id="658196"/>
    <lineage>
        <taxon>Eukaryota</taxon>
        <taxon>Fungi</taxon>
        <taxon>Fungi incertae sedis</taxon>
        <taxon>Mucoromycota</taxon>
        <taxon>Glomeromycotina</taxon>
        <taxon>Glomeromycetes</taxon>
        <taxon>Glomerales</taxon>
        <taxon>Glomeraceae</taxon>
        <taxon>Glomus</taxon>
    </lineage>
</organism>
<dbReference type="Proteomes" id="UP000265703">
    <property type="component" value="Unassembled WGS sequence"/>
</dbReference>
<dbReference type="EMBL" id="QKYT01000948">
    <property type="protein sequence ID" value="RIA80535.1"/>
    <property type="molecule type" value="Genomic_DNA"/>
</dbReference>
<name>A0A397S8B1_9GLOM</name>
<comment type="caution">
    <text evidence="1">The sequence shown here is derived from an EMBL/GenBank/DDBJ whole genome shotgun (WGS) entry which is preliminary data.</text>
</comment>
<keyword evidence="2" id="KW-1185">Reference proteome</keyword>
<sequence length="222" mass="25869">MVKRKANSTGEESVEWIWYSQIEEILSQSKAIKPDYIIDSSISDSPNISNSKIQMTKKIVKLKNYKKKKRKTGIEEKKKLTQQYKLEKSKLEIEKLCIDENKKVKLELEMLKTKIMINNEFGWTSSGIQVSAVFFKDGGQDSAGFFKTTGMLEFSLDFSWTLQDGVTFGWVLQDYRNILLTFHYFFFVNFEEIRFGIPGNWNGFGLDDVDETFFNISFISFL</sequence>
<gene>
    <name evidence="1" type="ORF">C1645_745170</name>
</gene>